<dbReference type="SUPFAM" id="SSF53474">
    <property type="entry name" value="alpha/beta-Hydrolases"/>
    <property type="match status" value="1"/>
</dbReference>
<dbReference type="Proteomes" id="UP000535890">
    <property type="component" value="Unassembled WGS sequence"/>
</dbReference>
<proteinExistence type="predicted"/>
<organism evidence="2 3">
    <name type="scientific">Actinomycetospora corticicola</name>
    <dbReference type="NCBI Taxonomy" id="663602"/>
    <lineage>
        <taxon>Bacteria</taxon>
        <taxon>Bacillati</taxon>
        <taxon>Actinomycetota</taxon>
        <taxon>Actinomycetes</taxon>
        <taxon>Pseudonocardiales</taxon>
        <taxon>Pseudonocardiaceae</taxon>
        <taxon>Actinomycetospora</taxon>
    </lineage>
</organism>
<comment type="caution">
    <text evidence="2">The sequence shown here is derived from an EMBL/GenBank/DDBJ whole genome shotgun (WGS) entry which is preliminary data.</text>
</comment>
<dbReference type="GO" id="GO:0016788">
    <property type="term" value="F:hydrolase activity, acting on ester bonds"/>
    <property type="evidence" value="ECO:0007669"/>
    <property type="project" value="InterPro"/>
</dbReference>
<reference evidence="2 3" key="1">
    <citation type="submission" date="2020-07" db="EMBL/GenBank/DDBJ databases">
        <title>Sequencing the genomes of 1000 actinobacteria strains.</title>
        <authorList>
            <person name="Klenk H.-P."/>
        </authorList>
    </citation>
    <scope>NUCLEOTIDE SEQUENCE [LARGE SCALE GENOMIC DNA]</scope>
    <source>
        <strain evidence="2 3">DSM 45772</strain>
    </source>
</reference>
<dbReference type="InterPro" id="IPR029058">
    <property type="entry name" value="AB_hydrolase_fold"/>
</dbReference>
<evidence type="ECO:0000259" key="1">
    <source>
        <dbReference type="Pfam" id="PF07819"/>
    </source>
</evidence>
<evidence type="ECO:0000313" key="2">
    <source>
        <dbReference type="EMBL" id="NYD37909.1"/>
    </source>
</evidence>
<dbReference type="Gene3D" id="3.40.50.1820">
    <property type="entry name" value="alpha/beta hydrolase"/>
    <property type="match status" value="1"/>
</dbReference>
<dbReference type="EMBL" id="JACCBN010000001">
    <property type="protein sequence ID" value="NYD37909.1"/>
    <property type="molecule type" value="Genomic_DNA"/>
</dbReference>
<feature type="domain" description="GPI inositol-deacylase PGAP1-like alpha/beta" evidence="1">
    <location>
        <begin position="23"/>
        <end position="71"/>
    </location>
</feature>
<accession>A0A7Y9DYJ1</accession>
<gene>
    <name evidence="2" type="ORF">BJ983_004011</name>
</gene>
<dbReference type="Pfam" id="PF07819">
    <property type="entry name" value="PGAP1"/>
    <property type="match status" value="1"/>
</dbReference>
<dbReference type="AlphaFoldDB" id="A0A7Y9DYJ1"/>
<keyword evidence="3" id="KW-1185">Reference proteome</keyword>
<name>A0A7Y9DYJ1_9PSEU</name>
<protein>
    <submittedName>
        <fullName evidence="2">Pimeloyl-ACP methyl ester carboxylesterase</fullName>
    </submittedName>
</protein>
<evidence type="ECO:0000313" key="3">
    <source>
        <dbReference type="Proteomes" id="UP000535890"/>
    </source>
</evidence>
<dbReference type="InterPro" id="IPR012908">
    <property type="entry name" value="PGAP1-ab_dom-like"/>
</dbReference>
<sequence>MDTAQRLNWEVDRRLEALGWSGEPDKVVVVGHSMGGLVARQWVAQGNWERCRAVVTLGTPFAGAPKALDRLVNGLLPWWLGHGGALELLREWPGAHELAPQYRAVHDLTAQADDPVGTCPSDLGLPHIAQRLNDAAAVHTRMNEEWTARMAETACHAYRSRWHPTLMHATWDGKRLRSSKRRPPWIQGKDAVEAGDGTVPALAAIPWEQQRFLTTPYVNERHGPMVAAARCIEDIEVLLQGSGPVTTGVRSTDPAIGLDVADAYPAHEPVDVSAEIRPEKYGASPDVRLTCVLRRDGDEGPVVHCGPMDTDDGSRWAARLPPLDEGGYWLTVAETGAETAPPVSDWLVALGGAGATESMRTTGSTT</sequence>